<dbReference type="GO" id="GO:0004190">
    <property type="term" value="F:aspartic-type endopeptidase activity"/>
    <property type="evidence" value="ECO:0007669"/>
    <property type="project" value="InterPro"/>
</dbReference>
<proteinExistence type="predicted"/>
<dbReference type="SUPFAM" id="SSF50156">
    <property type="entry name" value="PDZ domain-like"/>
    <property type="match status" value="1"/>
</dbReference>
<name>A0AAF0CQX3_9BACT</name>
<dbReference type="PROSITE" id="PS00141">
    <property type="entry name" value="ASP_PROTEASE"/>
    <property type="match status" value="1"/>
</dbReference>
<feature type="domain" description="PDZ" evidence="1">
    <location>
        <begin position="337"/>
        <end position="383"/>
    </location>
</feature>
<dbReference type="InterPro" id="IPR041489">
    <property type="entry name" value="PDZ_6"/>
</dbReference>
<dbReference type="Pfam" id="PF17820">
    <property type="entry name" value="PDZ_6"/>
    <property type="match status" value="1"/>
</dbReference>
<dbReference type="Pfam" id="PF13650">
    <property type="entry name" value="Asp_protease_2"/>
    <property type="match status" value="1"/>
</dbReference>
<evidence type="ECO:0000313" key="2">
    <source>
        <dbReference type="EMBL" id="WED66408.1"/>
    </source>
</evidence>
<dbReference type="Gene3D" id="2.40.70.10">
    <property type="entry name" value="Acid Proteases"/>
    <property type="match status" value="1"/>
</dbReference>
<dbReference type="Proteomes" id="UP001218638">
    <property type="component" value="Chromosome"/>
</dbReference>
<keyword evidence="2" id="KW-0645">Protease</keyword>
<evidence type="ECO:0000259" key="1">
    <source>
        <dbReference type="Pfam" id="PF17820"/>
    </source>
</evidence>
<sequence length="405" mass="44070">MTSGGRRFLLGLGSAFALLGIGCQSRLQVFESEPMELEPMPVVASPTVATRVEFPMKLIGGLVVVETEGDDGPWRFLIDTGASRTLVSPEYAIRHLQRPIDPNPPTIWLRDASGRASPVESVMLDRIDFGRANFQNVRALIFDCGEISDHLGLPIHGVLGFSLFSNARLTLDYPGERVIMSALDDTTPMRGCILPFTAHNDVPMVQLALGTRSLLALIDTGSDGFINLDPAGLDVEFASPPREGTLIGTLHGDHRQIVARLAKSLYIGDHEVVQPIADLSGSLTSLGGELLQNFEITFDQEKDQVAFYRAGEDMRVLSPPKWSSGLSFNKARAYWKINAIAPNSPAARAGFKIGDLVSRLNGEPVEQWDLTRYRALVDAGGTITYTLIKGREEVPFAAATFVLVP</sequence>
<keyword evidence="3" id="KW-1185">Reference proteome</keyword>
<dbReference type="GO" id="GO:0006508">
    <property type="term" value="P:proteolysis"/>
    <property type="evidence" value="ECO:0007669"/>
    <property type="project" value="UniProtKB-KW"/>
</dbReference>
<dbReference type="InterPro" id="IPR001969">
    <property type="entry name" value="Aspartic_peptidase_AS"/>
</dbReference>
<dbReference type="SUPFAM" id="SSF50630">
    <property type="entry name" value="Acid proteases"/>
    <property type="match status" value="1"/>
</dbReference>
<dbReference type="CDD" id="cd05483">
    <property type="entry name" value="retropepsin_like_bacteria"/>
    <property type="match status" value="1"/>
</dbReference>
<reference evidence="2" key="1">
    <citation type="submission" date="2023-03" db="EMBL/GenBank/DDBJ databases">
        <title>Lomoglobus Profundus gen. nov., sp. nov., a novel member of the phylum Verrucomicrobia, isolated from deep-marine sediment of South China Sea.</title>
        <authorList>
            <person name="Ahmad T."/>
            <person name="Ishaq S.E."/>
            <person name="Wang F."/>
        </authorList>
    </citation>
    <scope>NUCLEOTIDE SEQUENCE</scope>
    <source>
        <strain evidence="2">LMO-M01</strain>
    </source>
</reference>
<dbReference type="EMBL" id="CP119075">
    <property type="protein sequence ID" value="WED66408.1"/>
    <property type="molecule type" value="Genomic_DNA"/>
</dbReference>
<dbReference type="Gene3D" id="2.30.42.10">
    <property type="match status" value="1"/>
</dbReference>
<organism evidence="2 3">
    <name type="scientific">Synoicihabitans lomoniglobus</name>
    <dbReference type="NCBI Taxonomy" id="2909285"/>
    <lineage>
        <taxon>Bacteria</taxon>
        <taxon>Pseudomonadati</taxon>
        <taxon>Verrucomicrobiota</taxon>
        <taxon>Opitutia</taxon>
        <taxon>Opitutales</taxon>
        <taxon>Opitutaceae</taxon>
        <taxon>Synoicihabitans</taxon>
    </lineage>
</organism>
<protein>
    <submittedName>
        <fullName evidence="2">Aspartyl protease family protein</fullName>
    </submittedName>
</protein>
<dbReference type="PROSITE" id="PS51257">
    <property type="entry name" value="PROKAR_LIPOPROTEIN"/>
    <property type="match status" value="1"/>
</dbReference>
<dbReference type="AlphaFoldDB" id="A0AAF0CQX3"/>
<evidence type="ECO:0000313" key="3">
    <source>
        <dbReference type="Proteomes" id="UP001218638"/>
    </source>
</evidence>
<keyword evidence="2" id="KW-0378">Hydrolase</keyword>
<dbReference type="InterPro" id="IPR034122">
    <property type="entry name" value="Retropepsin-like_bacterial"/>
</dbReference>
<gene>
    <name evidence="2" type="ORF">PXH66_06050</name>
</gene>
<dbReference type="InterPro" id="IPR021109">
    <property type="entry name" value="Peptidase_aspartic_dom_sf"/>
</dbReference>
<dbReference type="InterPro" id="IPR036034">
    <property type="entry name" value="PDZ_sf"/>
</dbReference>
<accession>A0AAF0CQX3</accession>
<dbReference type="KEGG" id="slom:PXH66_06050"/>
<dbReference type="RefSeq" id="WP_330927694.1">
    <property type="nucleotide sequence ID" value="NZ_CP119075.1"/>
</dbReference>